<organism evidence="1 2">
    <name type="scientific">Oryza sativa subsp. japonica</name>
    <name type="common">Rice</name>
    <dbReference type="NCBI Taxonomy" id="39947"/>
    <lineage>
        <taxon>Eukaryota</taxon>
        <taxon>Viridiplantae</taxon>
        <taxon>Streptophyta</taxon>
        <taxon>Embryophyta</taxon>
        <taxon>Tracheophyta</taxon>
        <taxon>Spermatophyta</taxon>
        <taxon>Magnoliopsida</taxon>
        <taxon>Liliopsida</taxon>
        <taxon>Poales</taxon>
        <taxon>Poaceae</taxon>
        <taxon>BOP clade</taxon>
        <taxon>Oryzoideae</taxon>
        <taxon>Oryzeae</taxon>
        <taxon>Oryzinae</taxon>
        <taxon>Oryza</taxon>
        <taxon>Oryza sativa</taxon>
    </lineage>
</organism>
<keyword evidence="2" id="KW-1185">Reference proteome</keyword>
<protein>
    <submittedName>
        <fullName evidence="1">Os12g0203900 protein</fullName>
    </submittedName>
</protein>
<gene>
    <name evidence="1" type="ordered locus">Os12g0203900</name>
    <name evidence="1" type="ORF">OSNPB_120203900</name>
</gene>
<dbReference type="InParanoid" id="A0A0P0Y7W4"/>
<accession>A0A0P0Y7W4</accession>
<dbReference type="Proteomes" id="UP000059680">
    <property type="component" value="Chromosome 12"/>
</dbReference>
<dbReference type="Gramene" id="Os12t0203900-01">
    <property type="protein sequence ID" value="Os12t0203900-01"/>
    <property type="gene ID" value="Os12g0203900"/>
</dbReference>
<reference evidence="1 2" key="2">
    <citation type="journal article" date="2013" name="Plant Cell Physiol.">
        <title>Rice Annotation Project Database (RAP-DB): an integrative and interactive database for rice genomics.</title>
        <authorList>
            <person name="Sakai H."/>
            <person name="Lee S.S."/>
            <person name="Tanaka T."/>
            <person name="Numa H."/>
            <person name="Kim J."/>
            <person name="Kawahara Y."/>
            <person name="Wakimoto H."/>
            <person name="Yang C.C."/>
            <person name="Iwamoto M."/>
            <person name="Abe T."/>
            <person name="Yamada Y."/>
            <person name="Muto A."/>
            <person name="Inokuchi H."/>
            <person name="Ikemura T."/>
            <person name="Matsumoto T."/>
            <person name="Sasaki T."/>
            <person name="Itoh T."/>
        </authorList>
    </citation>
    <scope>NUCLEOTIDE SEQUENCE [LARGE SCALE GENOMIC DNA]</scope>
    <source>
        <strain evidence="2">cv. Nipponbare</strain>
    </source>
</reference>
<reference evidence="2" key="1">
    <citation type="journal article" date="2005" name="Nature">
        <title>The map-based sequence of the rice genome.</title>
        <authorList>
            <consortium name="International rice genome sequencing project (IRGSP)"/>
            <person name="Matsumoto T."/>
            <person name="Wu J."/>
            <person name="Kanamori H."/>
            <person name="Katayose Y."/>
            <person name="Fujisawa M."/>
            <person name="Namiki N."/>
            <person name="Mizuno H."/>
            <person name="Yamamoto K."/>
            <person name="Antonio B.A."/>
            <person name="Baba T."/>
            <person name="Sakata K."/>
            <person name="Nagamura Y."/>
            <person name="Aoki H."/>
            <person name="Arikawa K."/>
            <person name="Arita K."/>
            <person name="Bito T."/>
            <person name="Chiden Y."/>
            <person name="Fujitsuka N."/>
            <person name="Fukunaka R."/>
            <person name="Hamada M."/>
            <person name="Harada C."/>
            <person name="Hayashi A."/>
            <person name="Hijishita S."/>
            <person name="Honda M."/>
            <person name="Hosokawa S."/>
            <person name="Ichikawa Y."/>
            <person name="Idonuma A."/>
            <person name="Iijima M."/>
            <person name="Ikeda M."/>
            <person name="Ikeno M."/>
            <person name="Ito K."/>
            <person name="Ito S."/>
            <person name="Ito T."/>
            <person name="Ito Y."/>
            <person name="Ito Y."/>
            <person name="Iwabuchi A."/>
            <person name="Kamiya K."/>
            <person name="Karasawa W."/>
            <person name="Kurita K."/>
            <person name="Katagiri S."/>
            <person name="Kikuta A."/>
            <person name="Kobayashi H."/>
            <person name="Kobayashi N."/>
            <person name="Machita K."/>
            <person name="Maehara T."/>
            <person name="Masukawa M."/>
            <person name="Mizubayashi T."/>
            <person name="Mukai Y."/>
            <person name="Nagasaki H."/>
            <person name="Nagata Y."/>
            <person name="Naito S."/>
            <person name="Nakashima M."/>
            <person name="Nakama Y."/>
            <person name="Nakamichi Y."/>
            <person name="Nakamura M."/>
            <person name="Meguro A."/>
            <person name="Negishi M."/>
            <person name="Ohta I."/>
            <person name="Ohta T."/>
            <person name="Okamoto M."/>
            <person name="Ono N."/>
            <person name="Saji S."/>
            <person name="Sakaguchi M."/>
            <person name="Sakai K."/>
            <person name="Shibata M."/>
            <person name="Shimokawa T."/>
            <person name="Song J."/>
            <person name="Takazaki Y."/>
            <person name="Terasawa K."/>
            <person name="Tsugane M."/>
            <person name="Tsuji K."/>
            <person name="Ueda S."/>
            <person name="Waki K."/>
            <person name="Yamagata H."/>
            <person name="Yamamoto M."/>
            <person name="Yamamoto S."/>
            <person name="Yamane H."/>
            <person name="Yoshiki S."/>
            <person name="Yoshihara R."/>
            <person name="Yukawa K."/>
            <person name="Zhong H."/>
            <person name="Yano M."/>
            <person name="Yuan Q."/>
            <person name="Ouyang S."/>
            <person name="Liu J."/>
            <person name="Jones K.M."/>
            <person name="Gansberger K."/>
            <person name="Moffat K."/>
            <person name="Hill J."/>
            <person name="Bera J."/>
            <person name="Fadrosh D."/>
            <person name="Jin S."/>
            <person name="Johri S."/>
            <person name="Kim M."/>
            <person name="Overton L."/>
            <person name="Reardon M."/>
            <person name="Tsitrin T."/>
            <person name="Vuong H."/>
            <person name="Weaver B."/>
            <person name="Ciecko A."/>
            <person name="Tallon L."/>
            <person name="Jackson J."/>
            <person name="Pai G."/>
            <person name="Aken S.V."/>
            <person name="Utterback T."/>
            <person name="Reidmuller S."/>
            <person name="Feldblyum T."/>
            <person name="Hsiao J."/>
            <person name="Zismann V."/>
            <person name="Iobst S."/>
            <person name="de Vazeille A.R."/>
            <person name="Buell C.R."/>
            <person name="Ying K."/>
            <person name="Li Y."/>
            <person name="Lu T."/>
            <person name="Huang Y."/>
            <person name="Zhao Q."/>
            <person name="Feng Q."/>
            <person name="Zhang L."/>
            <person name="Zhu J."/>
            <person name="Weng Q."/>
            <person name="Mu J."/>
            <person name="Lu Y."/>
            <person name="Fan D."/>
            <person name="Liu Y."/>
            <person name="Guan J."/>
            <person name="Zhang Y."/>
            <person name="Yu S."/>
            <person name="Liu X."/>
            <person name="Zhang Y."/>
            <person name="Hong G."/>
            <person name="Han B."/>
            <person name="Choisne N."/>
            <person name="Demange N."/>
            <person name="Orjeda G."/>
            <person name="Samain S."/>
            <person name="Cattolico L."/>
            <person name="Pelletier E."/>
            <person name="Couloux A."/>
            <person name="Segurens B."/>
            <person name="Wincker P."/>
            <person name="D'Hont A."/>
            <person name="Scarpelli C."/>
            <person name="Weissenbach J."/>
            <person name="Salanoubat M."/>
            <person name="Quetier F."/>
            <person name="Yu Y."/>
            <person name="Kim H.R."/>
            <person name="Rambo T."/>
            <person name="Currie J."/>
            <person name="Collura K."/>
            <person name="Luo M."/>
            <person name="Yang T."/>
            <person name="Ammiraju J.S.S."/>
            <person name="Engler F."/>
            <person name="Soderlund C."/>
            <person name="Wing R.A."/>
            <person name="Palmer L.E."/>
            <person name="de la Bastide M."/>
            <person name="Spiegel L."/>
            <person name="Nascimento L."/>
            <person name="Zutavern T."/>
            <person name="O'Shaughnessy A."/>
            <person name="Dike S."/>
            <person name="Dedhia N."/>
            <person name="Preston R."/>
            <person name="Balija V."/>
            <person name="McCombie W.R."/>
            <person name="Chow T."/>
            <person name="Chen H."/>
            <person name="Chung M."/>
            <person name="Chen C."/>
            <person name="Shaw J."/>
            <person name="Wu H."/>
            <person name="Hsiao K."/>
            <person name="Chao Y."/>
            <person name="Chu M."/>
            <person name="Cheng C."/>
            <person name="Hour A."/>
            <person name="Lee P."/>
            <person name="Lin S."/>
            <person name="Lin Y."/>
            <person name="Liou J."/>
            <person name="Liu S."/>
            <person name="Hsing Y."/>
            <person name="Raghuvanshi S."/>
            <person name="Mohanty A."/>
            <person name="Bharti A.K."/>
            <person name="Gaur A."/>
            <person name="Gupta V."/>
            <person name="Kumar D."/>
            <person name="Ravi V."/>
            <person name="Vij S."/>
            <person name="Kapur A."/>
            <person name="Khurana P."/>
            <person name="Khurana P."/>
            <person name="Khurana J.P."/>
            <person name="Tyagi A.K."/>
            <person name="Gaikwad K."/>
            <person name="Singh A."/>
            <person name="Dalal V."/>
            <person name="Srivastava S."/>
            <person name="Dixit A."/>
            <person name="Pal A.K."/>
            <person name="Ghazi I.A."/>
            <person name="Yadav M."/>
            <person name="Pandit A."/>
            <person name="Bhargava A."/>
            <person name="Sureshbabu K."/>
            <person name="Batra K."/>
            <person name="Sharma T.R."/>
            <person name="Mohapatra T."/>
            <person name="Singh N.K."/>
            <person name="Messing J."/>
            <person name="Nelson A.B."/>
            <person name="Fuks G."/>
            <person name="Kavchok S."/>
            <person name="Keizer G."/>
            <person name="Linton E."/>
            <person name="Llaca V."/>
            <person name="Song R."/>
            <person name="Tanyolac B."/>
            <person name="Young S."/>
            <person name="Ho-Il K."/>
            <person name="Hahn J.H."/>
            <person name="Sangsakoo G."/>
            <person name="Vanavichit A."/>
            <person name="de Mattos Luiz.A.T."/>
            <person name="Zimmer P.D."/>
            <person name="Malone G."/>
            <person name="Dellagostin O."/>
            <person name="de Oliveira A.C."/>
            <person name="Bevan M."/>
            <person name="Bancroft I."/>
            <person name="Minx P."/>
            <person name="Cordum H."/>
            <person name="Wilson R."/>
            <person name="Cheng Z."/>
            <person name="Jin W."/>
            <person name="Jiang J."/>
            <person name="Leong S.A."/>
            <person name="Iwama H."/>
            <person name="Gojobori T."/>
            <person name="Itoh T."/>
            <person name="Niimura Y."/>
            <person name="Fujii Y."/>
            <person name="Habara T."/>
            <person name="Sakai H."/>
            <person name="Sato Y."/>
            <person name="Wilson G."/>
            <person name="Kumar K."/>
            <person name="McCouch S."/>
            <person name="Juretic N."/>
            <person name="Hoen D."/>
            <person name="Wright S."/>
            <person name="Bruskiewich R."/>
            <person name="Bureau T."/>
            <person name="Miyao A."/>
            <person name="Hirochika H."/>
            <person name="Nishikawa T."/>
            <person name="Kadowaki K."/>
            <person name="Sugiura M."/>
            <person name="Burr B."/>
            <person name="Sasaki T."/>
        </authorList>
    </citation>
    <scope>NUCLEOTIDE SEQUENCE [LARGE SCALE GENOMIC DNA]</scope>
    <source>
        <strain evidence="2">cv. Nipponbare</strain>
    </source>
</reference>
<dbReference type="EMBL" id="AP014968">
    <property type="protein sequence ID" value="BAT16278.1"/>
    <property type="molecule type" value="Genomic_DNA"/>
</dbReference>
<sequence>PGLALLSHARRLALLGYSSPRFVPSSPHPPPIVVALAPPSLPVDLAIRRKEGSRGHQAIAALFSPLISRPLPPSSSSPYPR</sequence>
<dbReference type="PaxDb" id="39947-A0A0P0Y7W4"/>
<evidence type="ECO:0000313" key="2">
    <source>
        <dbReference type="Proteomes" id="UP000059680"/>
    </source>
</evidence>
<dbReference type="AlphaFoldDB" id="A0A0P0Y7W4"/>
<evidence type="ECO:0000313" key="1">
    <source>
        <dbReference type="EMBL" id="BAT16278.1"/>
    </source>
</evidence>
<name>A0A0P0Y7W4_ORYSJ</name>
<reference evidence="1 2" key="3">
    <citation type="journal article" date="2013" name="Rice">
        <title>Improvement of the Oryza sativa Nipponbare reference genome using next generation sequence and optical map data.</title>
        <authorList>
            <person name="Kawahara Y."/>
            <person name="de la Bastide M."/>
            <person name="Hamilton J.P."/>
            <person name="Kanamori H."/>
            <person name="McCombie W.R."/>
            <person name="Ouyang S."/>
            <person name="Schwartz D.C."/>
            <person name="Tanaka T."/>
            <person name="Wu J."/>
            <person name="Zhou S."/>
            <person name="Childs K.L."/>
            <person name="Davidson R.M."/>
            <person name="Lin H."/>
            <person name="Quesada-Ocampo L."/>
            <person name="Vaillancourt B."/>
            <person name="Sakai H."/>
            <person name="Lee S.S."/>
            <person name="Kim J."/>
            <person name="Numa H."/>
            <person name="Itoh T."/>
            <person name="Buell C.R."/>
            <person name="Matsumoto T."/>
        </authorList>
    </citation>
    <scope>NUCLEOTIDE SEQUENCE [LARGE SCALE GENOMIC DNA]</scope>
    <source>
        <strain evidence="2">cv. Nipponbare</strain>
    </source>
</reference>
<feature type="non-terminal residue" evidence="1">
    <location>
        <position position="1"/>
    </location>
</feature>
<proteinExistence type="predicted"/>